<dbReference type="PROSITE" id="PS52016">
    <property type="entry name" value="TONB_DEPENDENT_REC_3"/>
    <property type="match status" value="1"/>
</dbReference>
<keyword evidence="10 15" id="KW-0798">TonB box</keyword>
<dbReference type="Pfam" id="PF00593">
    <property type="entry name" value="TonB_dep_Rec_b-barrel"/>
    <property type="match status" value="1"/>
</dbReference>
<evidence type="ECO:0000259" key="17">
    <source>
        <dbReference type="Pfam" id="PF00593"/>
    </source>
</evidence>
<evidence type="ECO:0000256" key="6">
    <source>
        <dbReference type="ARBA" id="ARBA00022692"/>
    </source>
</evidence>
<keyword evidence="11 14" id="KW-0472">Membrane</keyword>
<dbReference type="PROSITE" id="PS51318">
    <property type="entry name" value="TAT"/>
    <property type="match status" value="1"/>
</dbReference>
<dbReference type="Pfam" id="PF07715">
    <property type="entry name" value="Plug"/>
    <property type="match status" value="1"/>
</dbReference>
<keyword evidence="9" id="KW-0406">Ion transport</keyword>
<keyword evidence="5" id="KW-0410">Iron transport</keyword>
<dbReference type="InterPro" id="IPR010105">
    <property type="entry name" value="TonB_sidphr_rcpt"/>
</dbReference>
<reference evidence="19 20" key="1">
    <citation type="submission" date="2016-10" db="EMBL/GenBank/DDBJ databases">
        <authorList>
            <person name="de Groot N.N."/>
        </authorList>
    </citation>
    <scope>NUCLEOTIDE SEQUENCE [LARGE SCALE GENOMIC DNA]</scope>
    <source>
        <strain evidence="19 20">DSM 8537</strain>
    </source>
</reference>
<dbReference type="InterPro" id="IPR037066">
    <property type="entry name" value="Plug_dom_sf"/>
</dbReference>
<feature type="domain" description="TonB-dependent receptor-like beta-barrel" evidence="17">
    <location>
        <begin position="278"/>
        <end position="706"/>
    </location>
</feature>
<evidence type="ECO:0000256" key="4">
    <source>
        <dbReference type="ARBA" id="ARBA00022452"/>
    </source>
</evidence>
<dbReference type="Proteomes" id="UP000183635">
    <property type="component" value="Unassembled WGS sequence"/>
</dbReference>
<keyword evidence="12 19" id="KW-0675">Receptor</keyword>
<comment type="subcellular location">
    <subcellularLocation>
        <location evidence="1 14">Cell outer membrane</location>
        <topology evidence="1 14">Multi-pass membrane protein</topology>
    </subcellularLocation>
</comment>
<evidence type="ECO:0000256" key="10">
    <source>
        <dbReference type="ARBA" id="ARBA00023077"/>
    </source>
</evidence>
<gene>
    <name evidence="19" type="ORF">SAMN04488021_10251</name>
</gene>
<dbReference type="InterPro" id="IPR039426">
    <property type="entry name" value="TonB-dep_rcpt-like"/>
</dbReference>
<dbReference type="FunFam" id="2.170.130.10:FF:000010">
    <property type="entry name" value="Ferripyoverdine receptor"/>
    <property type="match status" value="1"/>
</dbReference>
<dbReference type="CDD" id="cd01347">
    <property type="entry name" value="ligand_gated_channel"/>
    <property type="match status" value="1"/>
</dbReference>
<keyword evidence="8" id="KW-0408">Iron</keyword>
<keyword evidence="20" id="KW-1185">Reference proteome</keyword>
<evidence type="ECO:0000313" key="19">
    <source>
        <dbReference type="EMBL" id="SFH15938.1"/>
    </source>
</evidence>
<evidence type="ECO:0000256" key="13">
    <source>
        <dbReference type="ARBA" id="ARBA00023237"/>
    </source>
</evidence>
<name>A0A1I2XQZ7_9RHOB</name>
<dbReference type="Gene3D" id="2.40.170.20">
    <property type="entry name" value="TonB-dependent receptor, beta-barrel domain"/>
    <property type="match status" value="1"/>
</dbReference>
<evidence type="ECO:0000256" key="3">
    <source>
        <dbReference type="ARBA" id="ARBA00022448"/>
    </source>
</evidence>
<dbReference type="PANTHER" id="PTHR32552:SF74">
    <property type="entry name" value="HYDROXAMATE SIDEROPHORE RECEPTOR FHUE"/>
    <property type="match status" value="1"/>
</dbReference>
<dbReference type="GO" id="GO:0015344">
    <property type="term" value="F:siderophore uptake transmembrane transporter activity"/>
    <property type="evidence" value="ECO:0007669"/>
    <property type="project" value="TreeGrafter"/>
</dbReference>
<keyword evidence="7 16" id="KW-0732">Signal</keyword>
<dbReference type="STRING" id="34004.SAMN04488021_10251"/>
<dbReference type="InterPro" id="IPR000531">
    <property type="entry name" value="Beta-barrel_TonB"/>
</dbReference>
<dbReference type="InterPro" id="IPR012910">
    <property type="entry name" value="Plug_dom"/>
</dbReference>
<dbReference type="InterPro" id="IPR036942">
    <property type="entry name" value="Beta-barrel_TonB_sf"/>
</dbReference>
<evidence type="ECO:0000256" key="16">
    <source>
        <dbReference type="SAM" id="SignalP"/>
    </source>
</evidence>
<dbReference type="NCBIfam" id="TIGR01783">
    <property type="entry name" value="TonB-siderophor"/>
    <property type="match status" value="1"/>
</dbReference>
<keyword evidence="3 14" id="KW-0813">Transport</keyword>
<evidence type="ECO:0000256" key="9">
    <source>
        <dbReference type="ARBA" id="ARBA00023065"/>
    </source>
</evidence>
<keyword evidence="13 14" id="KW-0998">Cell outer membrane</keyword>
<organism evidence="19 20">
    <name type="scientific">Paracoccus aminovorans</name>
    <dbReference type="NCBI Taxonomy" id="34004"/>
    <lineage>
        <taxon>Bacteria</taxon>
        <taxon>Pseudomonadati</taxon>
        <taxon>Pseudomonadota</taxon>
        <taxon>Alphaproteobacteria</taxon>
        <taxon>Rhodobacterales</taxon>
        <taxon>Paracoccaceae</taxon>
        <taxon>Paracoccus</taxon>
    </lineage>
</organism>
<evidence type="ECO:0000259" key="18">
    <source>
        <dbReference type="Pfam" id="PF07715"/>
    </source>
</evidence>
<evidence type="ECO:0000256" key="5">
    <source>
        <dbReference type="ARBA" id="ARBA00022496"/>
    </source>
</evidence>
<evidence type="ECO:0000256" key="8">
    <source>
        <dbReference type="ARBA" id="ARBA00023004"/>
    </source>
</evidence>
<feature type="chain" id="PRO_5010285944" evidence="16">
    <location>
        <begin position="37"/>
        <end position="738"/>
    </location>
</feature>
<dbReference type="GO" id="GO:0009279">
    <property type="term" value="C:cell outer membrane"/>
    <property type="evidence" value="ECO:0007669"/>
    <property type="project" value="UniProtKB-SubCell"/>
</dbReference>
<sequence length="738" mass="79933">MPQASHRRKLVRLAGSTCLAALALSGAATLAAPARAQQAAAAPVVLDTVVLEGDGATENSGSYTTPADSGTAAGLALTVRETPQSVSILTSQQIRDKGISTLNQAVDWTPGLTAMQGNGEFRWVFYARGSAVENQQFDGVPNYVHYYSRDVNPQEDLAILDRIEVVRGATGLLEGTGNPSASINLVRKLPTAVRQSSVEAELSSFGNARLTYDTSGPISRDGRLRGRFVASGLGGDGQRDNLTDERQLYYATLDYDLTETTRVNIGLSYGRENIDGYSWGGLWTRQDGGFYDFDARTSPSTDWEYSDRRQTVGYFSLSHEFDNGWTLDAKARASDGDVDMLSSYMYYDAAGTLYRDGALFHYISQTVSADVRLAGPVELFGRSHDLVFGINGNRDRTRYDGANPYNYAFADPSVADPGEHPFPAPNDVTYFGEMVSRNYGAYAAARWSLSDRTKLITGARLSWYELDDHNGYDGSDNRSGFKADGEFVPYLGLVHDLNQDWMVYGSYTGIFSPQSARGVNGLLDPVEGKNYEIGTKAALLDGGLTFAAALFQTDQDGLAETDPDHSGCGGPGPTCSVNAGLIRTRGLELELTGTIGERWNIAAGYTYAKAKYQEGENAGQRFNTGTAPMHLLKLGATYRMAGALEGLTLGGALRFQSRTFVDAPEGSFDSGGLPYRIDQGGFAVVDLMARYAFSEETALQLNVANLFDKTYYSAIASPGYGNFIGPERHATLTLLHRF</sequence>
<accession>A0A1I2XQZ7</accession>
<proteinExistence type="inferred from homology"/>
<evidence type="ECO:0000256" key="1">
    <source>
        <dbReference type="ARBA" id="ARBA00004571"/>
    </source>
</evidence>
<dbReference type="EMBL" id="FOPU01000002">
    <property type="protein sequence ID" value="SFH15938.1"/>
    <property type="molecule type" value="Genomic_DNA"/>
</dbReference>
<evidence type="ECO:0000313" key="20">
    <source>
        <dbReference type="Proteomes" id="UP000183635"/>
    </source>
</evidence>
<evidence type="ECO:0000256" key="11">
    <source>
        <dbReference type="ARBA" id="ARBA00023136"/>
    </source>
</evidence>
<keyword evidence="6 14" id="KW-0812">Transmembrane</keyword>
<feature type="signal peptide" evidence="16">
    <location>
        <begin position="1"/>
        <end position="36"/>
    </location>
</feature>
<dbReference type="GO" id="GO:0015891">
    <property type="term" value="P:siderophore transport"/>
    <property type="evidence" value="ECO:0007669"/>
    <property type="project" value="InterPro"/>
</dbReference>
<comment type="similarity">
    <text evidence="2 14 15">Belongs to the TonB-dependent receptor family.</text>
</comment>
<feature type="domain" description="TonB-dependent receptor plug" evidence="18">
    <location>
        <begin position="79"/>
        <end position="180"/>
    </location>
</feature>
<dbReference type="PANTHER" id="PTHR32552">
    <property type="entry name" value="FERRICHROME IRON RECEPTOR-RELATED"/>
    <property type="match status" value="1"/>
</dbReference>
<evidence type="ECO:0000256" key="7">
    <source>
        <dbReference type="ARBA" id="ARBA00022729"/>
    </source>
</evidence>
<evidence type="ECO:0000256" key="14">
    <source>
        <dbReference type="PROSITE-ProRule" id="PRU01360"/>
    </source>
</evidence>
<evidence type="ECO:0000256" key="15">
    <source>
        <dbReference type="RuleBase" id="RU003357"/>
    </source>
</evidence>
<dbReference type="OrthoDB" id="9760333at2"/>
<dbReference type="SUPFAM" id="SSF56935">
    <property type="entry name" value="Porins"/>
    <property type="match status" value="1"/>
</dbReference>
<keyword evidence="4 14" id="KW-1134">Transmembrane beta strand</keyword>
<dbReference type="Gene3D" id="2.170.130.10">
    <property type="entry name" value="TonB-dependent receptor, plug domain"/>
    <property type="match status" value="1"/>
</dbReference>
<dbReference type="InterPro" id="IPR006311">
    <property type="entry name" value="TAT_signal"/>
</dbReference>
<protein>
    <submittedName>
        <fullName evidence="19">Outer-membrane receptor for ferric coprogen and ferric-rhodotorulic acid</fullName>
    </submittedName>
</protein>
<dbReference type="RefSeq" id="WP_074966044.1">
    <property type="nucleotide sequence ID" value="NZ_CBCRYP010000001.1"/>
</dbReference>
<dbReference type="AlphaFoldDB" id="A0A1I2XQZ7"/>
<dbReference type="GO" id="GO:0038023">
    <property type="term" value="F:signaling receptor activity"/>
    <property type="evidence" value="ECO:0007669"/>
    <property type="project" value="InterPro"/>
</dbReference>
<evidence type="ECO:0000256" key="12">
    <source>
        <dbReference type="ARBA" id="ARBA00023170"/>
    </source>
</evidence>
<evidence type="ECO:0000256" key="2">
    <source>
        <dbReference type="ARBA" id="ARBA00009810"/>
    </source>
</evidence>